<dbReference type="EMBL" id="CAJNOE010000176">
    <property type="protein sequence ID" value="CAF1014176.1"/>
    <property type="molecule type" value="Genomic_DNA"/>
</dbReference>
<dbReference type="Proteomes" id="UP000663860">
    <property type="component" value="Unassembled WGS sequence"/>
</dbReference>
<evidence type="ECO:0000313" key="3">
    <source>
        <dbReference type="EMBL" id="CAF3761530.1"/>
    </source>
</evidence>
<name>A0A814HUR5_9BILA</name>
<dbReference type="AlphaFoldDB" id="A0A814HUR5"/>
<sequence length="242" mass="27001">MEQNSVLELENELNNIDVDSIKLDAIIQLKTWQKKMYSLINKTYTNRMHEIESIASNLTNEVKEKQNQFENCHIDDEKTVLQLKNDIDLLKSKINIIESVPDNFEQRIERTIRIVHNNENDDEEFVEDDDEPVIVEFDRHEVRAGNQIVVMAAAPVTKEEGRVSKVFNSQPVQHALAVGLAKTLANMGTVAATSTATVAATTMAKTALIATACGIGTVAYTAGRIAMGTTRRVWSLVVTSEE</sequence>
<feature type="coiled-coil region" evidence="1">
    <location>
        <begin position="41"/>
        <end position="68"/>
    </location>
</feature>
<evidence type="ECO:0000313" key="2">
    <source>
        <dbReference type="EMBL" id="CAF1014176.1"/>
    </source>
</evidence>
<gene>
    <name evidence="2" type="ORF">IZO911_LOCUS18349</name>
    <name evidence="3" type="ORF">KXQ929_LOCUS14831</name>
</gene>
<keyword evidence="1" id="KW-0175">Coiled coil</keyword>
<evidence type="ECO:0000256" key="1">
    <source>
        <dbReference type="SAM" id="Coils"/>
    </source>
</evidence>
<dbReference type="Proteomes" id="UP000663868">
    <property type="component" value="Unassembled WGS sequence"/>
</dbReference>
<organism evidence="2 4">
    <name type="scientific">Adineta steineri</name>
    <dbReference type="NCBI Taxonomy" id="433720"/>
    <lineage>
        <taxon>Eukaryota</taxon>
        <taxon>Metazoa</taxon>
        <taxon>Spiralia</taxon>
        <taxon>Gnathifera</taxon>
        <taxon>Rotifera</taxon>
        <taxon>Eurotatoria</taxon>
        <taxon>Bdelloidea</taxon>
        <taxon>Adinetida</taxon>
        <taxon>Adinetidae</taxon>
        <taxon>Adineta</taxon>
    </lineage>
</organism>
<protein>
    <submittedName>
        <fullName evidence="2">Uncharacterized protein</fullName>
    </submittedName>
</protein>
<reference evidence="2" key="1">
    <citation type="submission" date="2021-02" db="EMBL/GenBank/DDBJ databases">
        <authorList>
            <person name="Nowell W R."/>
        </authorList>
    </citation>
    <scope>NUCLEOTIDE SEQUENCE</scope>
</reference>
<dbReference type="EMBL" id="CAJOBB010000836">
    <property type="protein sequence ID" value="CAF3761530.1"/>
    <property type="molecule type" value="Genomic_DNA"/>
</dbReference>
<proteinExistence type="predicted"/>
<comment type="caution">
    <text evidence="2">The sequence shown here is derived from an EMBL/GenBank/DDBJ whole genome shotgun (WGS) entry which is preliminary data.</text>
</comment>
<evidence type="ECO:0000313" key="4">
    <source>
        <dbReference type="Proteomes" id="UP000663860"/>
    </source>
</evidence>
<accession>A0A814HUR5</accession>